<dbReference type="InterPro" id="IPR050534">
    <property type="entry name" value="Coronavir_polyprotein_1ab"/>
</dbReference>
<name>A0A3A6QAL1_9EURY</name>
<protein>
    <recommendedName>
        <fullName evidence="12">DNA helicase</fullName>
    </recommendedName>
</protein>
<dbReference type="GO" id="GO:0016787">
    <property type="term" value="F:hydrolase activity"/>
    <property type="evidence" value="ECO:0007669"/>
    <property type="project" value="UniProtKB-KW"/>
</dbReference>
<keyword evidence="3" id="KW-0378">Hydrolase</keyword>
<dbReference type="InterPro" id="IPR041679">
    <property type="entry name" value="DNA2/NAM7-like_C"/>
</dbReference>
<dbReference type="Pfam" id="PF13087">
    <property type="entry name" value="AAA_12"/>
    <property type="match status" value="1"/>
</dbReference>
<dbReference type="Pfam" id="PF13086">
    <property type="entry name" value="AAA_11"/>
    <property type="match status" value="1"/>
</dbReference>
<dbReference type="InterPro" id="IPR038726">
    <property type="entry name" value="PDDEXK_AddAB-type"/>
</dbReference>
<evidence type="ECO:0000259" key="8">
    <source>
        <dbReference type="Pfam" id="PF13086"/>
    </source>
</evidence>
<comment type="caution">
    <text evidence="10">The sequence shown here is derived from an EMBL/GenBank/DDBJ whole genome shotgun (WGS) entry which is preliminary data.</text>
</comment>
<keyword evidence="4" id="KW-0347">Helicase</keyword>
<keyword evidence="5" id="KW-0067">ATP-binding</keyword>
<dbReference type="Proteomes" id="UP000276588">
    <property type="component" value="Unassembled WGS sequence"/>
</dbReference>
<dbReference type="InterPro" id="IPR027417">
    <property type="entry name" value="P-loop_NTPase"/>
</dbReference>
<evidence type="ECO:0000256" key="6">
    <source>
        <dbReference type="SAM" id="MobiDB-lite"/>
    </source>
</evidence>
<evidence type="ECO:0000256" key="3">
    <source>
        <dbReference type="ARBA" id="ARBA00022801"/>
    </source>
</evidence>
<accession>A0A3A6QAL1</accession>
<dbReference type="PANTHER" id="PTHR43788">
    <property type="entry name" value="DNA2/NAM7 HELICASE FAMILY MEMBER"/>
    <property type="match status" value="1"/>
</dbReference>
<dbReference type="InterPro" id="IPR011604">
    <property type="entry name" value="PDDEXK-like_dom_sf"/>
</dbReference>
<dbReference type="InterPro" id="IPR041677">
    <property type="entry name" value="DNA2/NAM7_AAA_11"/>
</dbReference>
<evidence type="ECO:0008006" key="12">
    <source>
        <dbReference type="Google" id="ProtNLM"/>
    </source>
</evidence>
<evidence type="ECO:0000259" key="7">
    <source>
        <dbReference type="Pfam" id="PF12705"/>
    </source>
</evidence>
<feature type="domain" description="DNA2/NAM7 helicase helicase" evidence="8">
    <location>
        <begin position="1014"/>
        <end position="1272"/>
    </location>
</feature>
<gene>
    <name evidence="10" type="ORF">DM826_08075</name>
</gene>
<feature type="compositionally biased region" description="Basic and acidic residues" evidence="6">
    <location>
        <begin position="1307"/>
        <end position="1326"/>
    </location>
</feature>
<evidence type="ECO:0000256" key="2">
    <source>
        <dbReference type="ARBA" id="ARBA00022741"/>
    </source>
</evidence>
<dbReference type="GO" id="GO:0005524">
    <property type="term" value="F:ATP binding"/>
    <property type="evidence" value="ECO:0007669"/>
    <property type="project" value="UniProtKB-KW"/>
</dbReference>
<keyword evidence="2" id="KW-0547">Nucleotide-binding</keyword>
<evidence type="ECO:0000256" key="5">
    <source>
        <dbReference type="ARBA" id="ARBA00022840"/>
    </source>
</evidence>
<evidence type="ECO:0000313" key="10">
    <source>
        <dbReference type="EMBL" id="RJX42941.1"/>
    </source>
</evidence>
<feature type="domain" description="PD-(D/E)XK endonuclease-like" evidence="7">
    <location>
        <begin position="113"/>
        <end position="268"/>
    </location>
</feature>
<evidence type="ECO:0000256" key="4">
    <source>
        <dbReference type="ARBA" id="ARBA00022806"/>
    </source>
</evidence>
<dbReference type="GO" id="GO:0043139">
    <property type="term" value="F:5'-3' DNA helicase activity"/>
    <property type="evidence" value="ECO:0007669"/>
    <property type="project" value="TreeGrafter"/>
</dbReference>
<dbReference type="SUPFAM" id="SSF52540">
    <property type="entry name" value="P-loop containing nucleoside triphosphate hydrolases"/>
    <property type="match status" value="1"/>
</dbReference>
<reference evidence="10 11" key="1">
    <citation type="submission" date="2018-06" db="EMBL/GenBank/DDBJ databases">
        <title>Halonotius sp. F13-13 a new haloarchaeeon isolated from a solar saltern from Isla Cristina, Huelva, Spain.</title>
        <authorList>
            <person name="Duran-Viseras A."/>
            <person name="Sanchez-Porro C."/>
            <person name="Ventosa A."/>
        </authorList>
    </citation>
    <scope>NUCLEOTIDE SEQUENCE [LARGE SCALE GENOMIC DNA]</scope>
    <source>
        <strain evidence="10 11">F13-13</strain>
    </source>
</reference>
<feature type="region of interest" description="Disordered" evidence="6">
    <location>
        <begin position="1141"/>
        <end position="1167"/>
    </location>
</feature>
<evidence type="ECO:0000313" key="11">
    <source>
        <dbReference type="Proteomes" id="UP000276588"/>
    </source>
</evidence>
<proteinExistence type="inferred from homology"/>
<dbReference type="Gene3D" id="3.40.50.300">
    <property type="entry name" value="P-loop containing nucleotide triphosphate hydrolases"/>
    <property type="match status" value="2"/>
</dbReference>
<feature type="region of interest" description="Disordered" evidence="6">
    <location>
        <begin position="511"/>
        <end position="540"/>
    </location>
</feature>
<evidence type="ECO:0000259" key="9">
    <source>
        <dbReference type="Pfam" id="PF13087"/>
    </source>
</evidence>
<sequence length="1610" mass="178255">MNATMATPPDASTDILKPAEIGEYLSLGQCSRFFKHRIDDVSKSEHHDGDEYDEAFTPLNLLLSEAGEQFEQGVKSRYERQVDDVVDLTNDDEGDEFDPDHWTVLETITAALAQPAETGFTVLFQPTLKGEVAAYNIAGHADFVIVWPTESGAGVRVIDAKSTAEQKSYQQIQAAIYTRLIEQAVETSANIDSQAVTYSAGVVTRETEWESEFDISNHPSFDYRSRIADVTRMLQVDGEIASTSEHDLSDAPYAITDKCSQCPYTESCTTEAFEQSHVRLLGLSESEQKVLVENGITTIDELADLCTAPNDDEWDPTTQKRAGFVSKDSLYYDLKADTTIGDSLPNLVYQAEAIRRQLSDPDDYQNGLWIPGTGKFQLPEDDPFDPTEVEFAPNSMIRVYLNVQHDHLRDRLVQLSARVSVSDPDIDSIRISKLAENDQSGDEQIGFDSAAADHSEQSLLTRFVSDLNTAIEAVASRMDIPSGFGQDNPLLQFYTYTAGEYDALREAIERETDAASGDADSDAADTDTSTYPEPMTGGRVESPEQLIQAFADTLEGQPGTDTPRVAHIKPEIKPRLAIPTTSYGLLHVYDFLNPPSDEYSKPKTPDGWQHTPVDAASGESVDIRSLFRHRLFNTERAWRRTDDGISVDPTDYPNSQGLKTRYRYGAEIPLGYIWAAMGRIDEQWIDDVEMDIDDDAYNIKNDINSYLYYDPVDRERKISETDVTALGKHLVDAIEHVERAAFYRSEKVTDRKTEVDPATLWTDTRETATIAEASRDYLAIEHTAQQQELYELYRKLPRQRILSGETIPVKIKSIDTNTGRNGSIVVSGDIPYGHPNLFGEENAEDAKLVCKKKGKEGTSGGDWMVANRYYPTTHTTEATTPAEIEMGVKATIRSIDLKAQEISVELRNMFWNPGRYDSVHRDFTLDGVEARGDDFRTFIDTDGWLILDPTTQSFSADRADKALETADQNALHTLLEGLRWGEDDALSDTMFDADLLDAFAGWMQDHIDPNTYPNDEQREFITTAEQVALLQGPPGTGKTDGTLAPTLCGRLFAAGQIGQSVSGLITAPSNTAVDEVLESTAELLNTLSENGVHGLSEETVDIVRVTHETPDNPVDGVEYIHYSDSEGAKRLRELRDQMQATDNRVVPASQADKTPTADGGSTQSQSGQATIDLFDQGESTETDVTGDGPPASEQSHTLIFATPTSSWGMLKKVCTASSPDPEDIANFDLWDLIVADEASMLTLPKLILAGTAMKRSGQLLLGGDHRQLPPVQKHEWEDTHRKSIVEAAPHLSALNYFRLLGGDLDGDHAHTDSSEGDSHTVEERGSDPAANADTEVLDADERDRLAANIDPDNNPIPLIQLDTTFRFGPETADFIGNTVYDKDGIDYSATEHDDTPELHRADTEPLQAVFADNPITVITYDSDRTFQQVNIIESTICNILLLKHSHEATAGVVTPHNAQRSRLRSNIATMQQRFENPPVDLDNGTQVETVNRFQGGQNDMMIVSATASNPQFIRSESDFLLELNRANVAFSRHKYKLIVVMAESLLSHIPDDPDTYDQSLLWKTLSHDAGEAPTVDADPEWNGTLSEFTEPVTPPNQELADNTDVSIYHL</sequence>
<comment type="similarity">
    <text evidence="1">Belongs to the DNA2/NAM7 helicase family.</text>
</comment>
<dbReference type="Pfam" id="PF12705">
    <property type="entry name" value="PDDEXK_1"/>
    <property type="match status" value="1"/>
</dbReference>
<dbReference type="PANTHER" id="PTHR43788:SF8">
    <property type="entry name" value="DNA-BINDING PROTEIN SMUBP-2"/>
    <property type="match status" value="1"/>
</dbReference>
<feature type="domain" description="DNA2/NAM7 helicase-like C-terminal" evidence="9">
    <location>
        <begin position="1355"/>
        <end position="1541"/>
    </location>
</feature>
<evidence type="ECO:0000256" key="1">
    <source>
        <dbReference type="ARBA" id="ARBA00007913"/>
    </source>
</evidence>
<organism evidence="10 11">
    <name type="scientific">Halonotius aquaticus</name>
    <dbReference type="NCBI Taxonomy" id="2216978"/>
    <lineage>
        <taxon>Archaea</taxon>
        <taxon>Methanobacteriati</taxon>
        <taxon>Methanobacteriota</taxon>
        <taxon>Stenosarchaea group</taxon>
        <taxon>Halobacteria</taxon>
        <taxon>Halobacteriales</taxon>
        <taxon>Haloferacaceae</taxon>
        <taxon>Halonotius</taxon>
    </lineage>
</organism>
<dbReference type="EMBL" id="QKNY01000012">
    <property type="protein sequence ID" value="RJX42941.1"/>
    <property type="molecule type" value="Genomic_DNA"/>
</dbReference>
<feature type="region of interest" description="Disordered" evidence="6">
    <location>
        <begin position="1307"/>
        <end position="1333"/>
    </location>
</feature>
<dbReference type="Gene3D" id="3.90.320.10">
    <property type="match status" value="1"/>
</dbReference>
<keyword evidence="11" id="KW-1185">Reference proteome</keyword>